<evidence type="ECO:0000259" key="1">
    <source>
        <dbReference type="PROSITE" id="PS50846"/>
    </source>
</evidence>
<evidence type="ECO:0000313" key="2">
    <source>
        <dbReference type="EMBL" id="MEJ4099863.1"/>
    </source>
</evidence>
<dbReference type="RefSeq" id="WP_337890146.1">
    <property type="nucleotide sequence ID" value="NZ_JBAHVI010000005.1"/>
</dbReference>
<keyword evidence="3" id="KW-1185">Reference proteome</keyword>
<gene>
    <name evidence="2" type="ORF">V5S96_05740</name>
</gene>
<dbReference type="InterPro" id="IPR006121">
    <property type="entry name" value="HMA_dom"/>
</dbReference>
<dbReference type="PROSITE" id="PS50846">
    <property type="entry name" value="HMA_2"/>
    <property type="match status" value="1"/>
</dbReference>
<dbReference type="Gene3D" id="3.30.70.100">
    <property type="match status" value="1"/>
</dbReference>
<dbReference type="CDD" id="cd00371">
    <property type="entry name" value="HMA"/>
    <property type="match status" value="1"/>
</dbReference>
<dbReference type="Pfam" id="PF00403">
    <property type="entry name" value="HMA"/>
    <property type="match status" value="1"/>
</dbReference>
<name>A0ABU8NXX0_9CORY</name>
<feature type="domain" description="HMA" evidence="1">
    <location>
        <begin position="1"/>
        <end position="72"/>
    </location>
</feature>
<protein>
    <submittedName>
        <fullName evidence="2">Heavy-metal-associated domain-containing protein</fullName>
    </submittedName>
</protein>
<dbReference type="Proteomes" id="UP001359781">
    <property type="component" value="Unassembled WGS sequence"/>
</dbReference>
<accession>A0ABU8NXX0</accession>
<dbReference type="SUPFAM" id="SSF55008">
    <property type="entry name" value="HMA, heavy metal-associated domain"/>
    <property type="match status" value="1"/>
</dbReference>
<proteinExistence type="predicted"/>
<dbReference type="InterPro" id="IPR036163">
    <property type="entry name" value="HMA_dom_sf"/>
</dbReference>
<sequence>MMMTYTVTGMTCTHCENAVREEVSALPGVAVAEVSAREGTLIVDAPDATEATAARLDAAVAAAVEEAGYRASRAAAR</sequence>
<organism evidence="2 3">
    <name type="scientific">Corynebacterium mastitidis</name>
    <dbReference type="NCBI Taxonomy" id="161890"/>
    <lineage>
        <taxon>Bacteria</taxon>
        <taxon>Bacillati</taxon>
        <taxon>Actinomycetota</taxon>
        <taxon>Actinomycetes</taxon>
        <taxon>Mycobacteriales</taxon>
        <taxon>Corynebacteriaceae</taxon>
        <taxon>Corynebacterium</taxon>
    </lineage>
</organism>
<dbReference type="EMBL" id="JBAHVJ010000005">
    <property type="protein sequence ID" value="MEJ4099863.1"/>
    <property type="molecule type" value="Genomic_DNA"/>
</dbReference>
<reference evidence="2 3" key="1">
    <citation type="submission" date="2024-02" db="EMBL/GenBank/DDBJ databases">
        <title>Whole genome sequencing and characterization of Corynebacterium isolated from the ocular surface of dry eye disease sufferers.</title>
        <authorList>
            <person name="Naqvi M."/>
        </authorList>
    </citation>
    <scope>NUCLEOTIDE SEQUENCE [LARGE SCALE GENOMIC DNA]</scope>
    <source>
        <strain evidence="2 3">PCRF</strain>
    </source>
</reference>
<evidence type="ECO:0000313" key="3">
    <source>
        <dbReference type="Proteomes" id="UP001359781"/>
    </source>
</evidence>
<comment type="caution">
    <text evidence="2">The sequence shown here is derived from an EMBL/GenBank/DDBJ whole genome shotgun (WGS) entry which is preliminary data.</text>
</comment>